<evidence type="ECO:0000256" key="2">
    <source>
        <dbReference type="SAM" id="MobiDB-lite"/>
    </source>
</evidence>
<sequence>MVLSPIDEVPHLHVQTRFTPTSSRHRHPSGRRPRDTPTDPHASTDDHQTMPHPFSTRNIANATGPLSTTSIVFSMNSENKNQSGSQQDGRRKHFFSTPMARQNGFNDIFRKWEEGSVKSQGSVGSNGSSRKKSQGGSKISRKSYDSQKTFEEERGYRNHQALHRRVQSESTIPRMDDWMMNKLDKYEKFKSEVKKIELSPKKDDQTLSPQDKTKVLEEKKKKGGPNETIEKWQVKRRSLQQELEQQQQRDDVAASRPPVPSTKNRHLDKESRDPPRETPTHDDNYERTIQYYCAMGQNETLQKQINIQSREISSLHHKLEDMEQWYQSRLEEMEHKHREEMRGLRIEWEKKENDALQRLEDELNDVRLESDEREKEWMENKQRMEKEILLLMGENRSNKVEMRDLQTRKESLEKEVQLVQDVREENQRLAEEVRNCKVEIDKLNEAKEKAEGNCDSLDRDLKYHKSEREKMENVHQNRISGLIDEHQRESEVHQAMVANLMKEKERAFHELQREKAVHQAMVDNLMKEHEREKERAFREANEWKTRLQSIKRELEEEMTRNAVMAKEKNAMADMMEGYVSKMEEMHSHIRELKKEQRELMVIKNELEAENTRLNVLTKEKDTLGGVAGGYIAQMAELHKRNEELERETMLLKEELIDVLEVASRYQE</sequence>
<keyword evidence="4" id="KW-1185">Reference proteome</keyword>
<dbReference type="AlphaFoldDB" id="A0ABD3QUB7"/>
<organism evidence="3 4">
    <name type="scientific">Cyclotella cryptica</name>
    <dbReference type="NCBI Taxonomy" id="29204"/>
    <lineage>
        <taxon>Eukaryota</taxon>
        <taxon>Sar</taxon>
        <taxon>Stramenopiles</taxon>
        <taxon>Ochrophyta</taxon>
        <taxon>Bacillariophyta</taxon>
        <taxon>Coscinodiscophyceae</taxon>
        <taxon>Thalassiosirophycidae</taxon>
        <taxon>Stephanodiscales</taxon>
        <taxon>Stephanodiscaceae</taxon>
        <taxon>Cyclotella</taxon>
    </lineage>
</organism>
<evidence type="ECO:0000313" key="3">
    <source>
        <dbReference type="EMBL" id="KAL3802616.1"/>
    </source>
</evidence>
<reference evidence="3 4" key="1">
    <citation type="journal article" date="2020" name="G3 (Bethesda)">
        <title>Improved Reference Genome for Cyclotella cryptica CCMP332, a Model for Cell Wall Morphogenesis, Salinity Adaptation, and Lipid Production in Diatoms (Bacillariophyta).</title>
        <authorList>
            <person name="Roberts W.R."/>
            <person name="Downey K.M."/>
            <person name="Ruck E.C."/>
            <person name="Traller J.C."/>
            <person name="Alverson A.J."/>
        </authorList>
    </citation>
    <scope>NUCLEOTIDE SEQUENCE [LARGE SCALE GENOMIC DNA]</scope>
    <source>
        <strain evidence="3 4">CCMP332</strain>
    </source>
</reference>
<keyword evidence="1" id="KW-0175">Coiled coil</keyword>
<feature type="compositionally biased region" description="Basic and acidic residues" evidence="2">
    <location>
        <begin position="200"/>
        <end position="220"/>
    </location>
</feature>
<feature type="coiled-coil region" evidence="1">
    <location>
        <begin position="349"/>
        <end position="661"/>
    </location>
</feature>
<name>A0ABD3QUB7_9STRA</name>
<feature type="compositionally biased region" description="Basic and acidic residues" evidence="2">
    <location>
        <begin position="265"/>
        <end position="285"/>
    </location>
</feature>
<feature type="region of interest" description="Disordered" evidence="2">
    <location>
        <begin position="200"/>
        <end position="285"/>
    </location>
</feature>
<dbReference type="EMBL" id="JABMIG020000018">
    <property type="protein sequence ID" value="KAL3802616.1"/>
    <property type="molecule type" value="Genomic_DNA"/>
</dbReference>
<feature type="region of interest" description="Disordered" evidence="2">
    <location>
        <begin position="1"/>
        <end position="63"/>
    </location>
</feature>
<gene>
    <name evidence="3" type="ORF">HJC23_011940</name>
</gene>
<evidence type="ECO:0000313" key="4">
    <source>
        <dbReference type="Proteomes" id="UP001516023"/>
    </source>
</evidence>
<feature type="region of interest" description="Disordered" evidence="2">
    <location>
        <begin position="117"/>
        <end position="168"/>
    </location>
</feature>
<accession>A0ABD3QUB7</accession>
<evidence type="ECO:0000256" key="1">
    <source>
        <dbReference type="SAM" id="Coils"/>
    </source>
</evidence>
<protein>
    <submittedName>
        <fullName evidence="3">Uncharacterized protein</fullName>
    </submittedName>
</protein>
<proteinExistence type="predicted"/>
<feature type="compositionally biased region" description="Basic and acidic residues" evidence="2">
    <location>
        <begin position="142"/>
        <end position="156"/>
    </location>
</feature>
<feature type="compositionally biased region" description="Basic and acidic residues" evidence="2">
    <location>
        <begin position="32"/>
        <end position="49"/>
    </location>
</feature>
<dbReference type="Proteomes" id="UP001516023">
    <property type="component" value="Unassembled WGS sequence"/>
</dbReference>
<comment type="caution">
    <text evidence="3">The sequence shown here is derived from an EMBL/GenBank/DDBJ whole genome shotgun (WGS) entry which is preliminary data.</text>
</comment>